<dbReference type="InterPro" id="IPR032675">
    <property type="entry name" value="LRR_dom_sf"/>
</dbReference>
<dbReference type="Proteomes" id="UP000663823">
    <property type="component" value="Unassembled WGS sequence"/>
</dbReference>
<name>A0A820GXI0_9BILA</name>
<dbReference type="EMBL" id="CAJOAX010042601">
    <property type="protein sequence ID" value="CAF4286578.1"/>
    <property type="molecule type" value="Genomic_DNA"/>
</dbReference>
<proteinExistence type="predicted"/>
<dbReference type="AlphaFoldDB" id="A0A820GXI0"/>
<evidence type="ECO:0000313" key="1">
    <source>
        <dbReference type="EMBL" id="CAF4286578.1"/>
    </source>
</evidence>
<sequence>MFPQLRVLSLMNFSDIQLNLFLDKITDLFQLVTLDIRNLRGEHSLEFLEKILVSNNNRLKSILFDYDSTSFILNTTKNNEVVPYSNIEELIVNLKTDKMLDYLFTLIPYIKRLHIDFDQLSSDSKSILANVSTLVNLKDFQLRSISQDWSLDEIAHILNKMPYLQRLALNLYTED</sequence>
<comment type="caution">
    <text evidence="1">The sequence shown here is derived from an EMBL/GenBank/DDBJ whole genome shotgun (WGS) entry which is preliminary data.</text>
</comment>
<gene>
    <name evidence="1" type="ORF">OTI717_LOCUS41597</name>
</gene>
<organism evidence="1 2">
    <name type="scientific">Rotaria sordida</name>
    <dbReference type="NCBI Taxonomy" id="392033"/>
    <lineage>
        <taxon>Eukaryota</taxon>
        <taxon>Metazoa</taxon>
        <taxon>Spiralia</taxon>
        <taxon>Gnathifera</taxon>
        <taxon>Rotifera</taxon>
        <taxon>Eurotatoria</taxon>
        <taxon>Bdelloidea</taxon>
        <taxon>Philodinida</taxon>
        <taxon>Philodinidae</taxon>
        <taxon>Rotaria</taxon>
    </lineage>
</organism>
<feature type="non-terminal residue" evidence="1">
    <location>
        <position position="175"/>
    </location>
</feature>
<reference evidence="1" key="1">
    <citation type="submission" date="2021-02" db="EMBL/GenBank/DDBJ databases">
        <authorList>
            <person name="Nowell W R."/>
        </authorList>
    </citation>
    <scope>NUCLEOTIDE SEQUENCE</scope>
</reference>
<protein>
    <submittedName>
        <fullName evidence="1">Uncharacterized protein</fullName>
    </submittedName>
</protein>
<accession>A0A820GXI0</accession>
<dbReference type="Gene3D" id="3.80.10.10">
    <property type="entry name" value="Ribonuclease Inhibitor"/>
    <property type="match status" value="1"/>
</dbReference>
<evidence type="ECO:0000313" key="2">
    <source>
        <dbReference type="Proteomes" id="UP000663823"/>
    </source>
</evidence>